<evidence type="ECO:0000256" key="3">
    <source>
        <dbReference type="ARBA" id="ARBA00022679"/>
    </source>
</evidence>
<comment type="function">
    <text evidence="7">Catalyzes the transfer of the diacylglyceryl group from phosphatidylglycerol to the sulfhydryl group of the N-terminal cysteine of a prolipoprotein, the first step in the formation of mature lipoproteins.</text>
</comment>
<dbReference type="Proteomes" id="UP000594873">
    <property type="component" value="Chromosome"/>
</dbReference>
<feature type="transmembrane region" description="Helical" evidence="7">
    <location>
        <begin position="191"/>
        <end position="209"/>
    </location>
</feature>
<dbReference type="GO" id="GO:0005886">
    <property type="term" value="C:plasma membrane"/>
    <property type="evidence" value="ECO:0007669"/>
    <property type="project" value="UniProtKB-SubCell"/>
</dbReference>
<dbReference type="UniPathway" id="UPA00664"/>
<evidence type="ECO:0000256" key="1">
    <source>
        <dbReference type="ARBA" id="ARBA00007150"/>
    </source>
</evidence>
<reference evidence="8 9" key="1">
    <citation type="submission" date="2020-11" db="EMBL/GenBank/DDBJ databases">
        <title>Genome seq and assembly of Sphingosinicella sp.</title>
        <authorList>
            <person name="Chhetri G."/>
        </authorList>
    </citation>
    <scope>NUCLEOTIDE SEQUENCE [LARGE SCALE GENOMIC DNA]</scope>
    <source>
        <strain evidence="8 9">UDD2</strain>
    </source>
</reference>
<dbReference type="PANTHER" id="PTHR30589:SF0">
    <property type="entry name" value="PHOSPHATIDYLGLYCEROL--PROLIPOPROTEIN DIACYLGLYCERYL TRANSFERASE"/>
    <property type="match status" value="1"/>
</dbReference>
<keyword evidence="9" id="KW-1185">Reference proteome</keyword>
<dbReference type="EMBL" id="CP065592">
    <property type="protein sequence ID" value="QPQ54830.1"/>
    <property type="molecule type" value="Genomic_DNA"/>
</dbReference>
<dbReference type="KEGG" id="sflv:IC614_10970"/>
<accession>A0A7T2GJ65</accession>
<gene>
    <name evidence="7" type="primary">lgt</name>
    <name evidence="8" type="ORF">IC614_10970</name>
</gene>
<dbReference type="RefSeq" id="WP_200971492.1">
    <property type="nucleotide sequence ID" value="NZ_CP065592.1"/>
</dbReference>
<dbReference type="GO" id="GO:0042158">
    <property type="term" value="P:lipoprotein biosynthetic process"/>
    <property type="evidence" value="ECO:0007669"/>
    <property type="project" value="UniProtKB-UniRule"/>
</dbReference>
<dbReference type="InterPro" id="IPR001640">
    <property type="entry name" value="Lgt"/>
</dbReference>
<dbReference type="PANTHER" id="PTHR30589">
    <property type="entry name" value="PROLIPOPROTEIN DIACYLGLYCERYL TRANSFERASE"/>
    <property type="match status" value="1"/>
</dbReference>
<keyword evidence="8" id="KW-0449">Lipoprotein</keyword>
<dbReference type="AlphaFoldDB" id="A0A7T2GJ65"/>
<feature type="transmembrane region" description="Helical" evidence="7">
    <location>
        <begin position="142"/>
        <end position="161"/>
    </location>
</feature>
<feature type="binding site" evidence="7">
    <location>
        <position position="156"/>
    </location>
    <ligand>
        <name>a 1,2-diacyl-sn-glycero-3-phospho-(1'-sn-glycerol)</name>
        <dbReference type="ChEBI" id="CHEBI:64716"/>
    </ligand>
</feature>
<keyword evidence="5 7" id="KW-1133">Transmembrane helix</keyword>
<keyword evidence="4 7" id="KW-0812">Transmembrane</keyword>
<feature type="transmembrane region" description="Helical" evidence="7">
    <location>
        <begin position="251"/>
        <end position="272"/>
    </location>
</feature>
<evidence type="ECO:0000256" key="7">
    <source>
        <dbReference type="HAMAP-Rule" id="MF_01147"/>
    </source>
</evidence>
<keyword evidence="6 7" id="KW-0472">Membrane</keyword>
<dbReference type="EC" id="2.5.1.145" evidence="7"/>
<feature type="transmembrane region" description="Helical" evidence="7">
    <location>
        <begin position="221"/>
        <end position="239"/>
    </location>
</feature>
<feature type="transmembrane region" description="Helical" evidence="7">
    <location>
        <begin position="113"/>
        <end position="130"/>
    </location>
</feature>
<proteinExistence type="inferred from homology"/>
<keyword evidence="3 7" id="KW-0808">Transferase</keyword>
<organism evidence="8 9">
    <name type="scientific">Allosphingosinicella flava</name>
    <dbReference type="NCBI Taxonomy" id="2771430"/>
    <lineage>
        <taxon>Bacteria</taxon>
        <taxon>Pseudomonadati</taxon>
        <taxon>Pseudomonadota</taxon>
        <taxon>Alphaproteobacteria</taxon>
        <taxon>Sphingomonadales</taxon>
        <taxon>Sphingomonadaceae</taxon>
        <taxon>Allosphingosinicella</taxon>
    </lineage>
</organism>
<dbReference type="PROSITE" id="PS01311">
    <property type="entry name" value="LGT"/>
    <property type="match status" value="1"/>
</dbReference>
<feature type="transmembrane region" description="Helical" evidence="7">
    <location>
        <begin position="37"/>
        <end position="53"/>
    </location>
</feature>
<evidence type="ECO:0000256" key="2">
    <source>
        <dbReference type="ARBA" id="ARBA00022475"/>
    </source>
</evidence>
<comment type="subcellular location">
    <subcellularLocation>
        <location evidence="7">Cell membrane</location>
        <topology evidence="7">Multi-pass membrane protein</topology>
    </subcellularLocation>
</comment>
<dbReference type="HAMAP" id="MF_01147">
    <property type="entry name" value="Lgt"/>
    <property type="match status" value="1"/>
</dbReference>
<evidence type="ECO:0000256" key="5">
    <source>
        <dbReference type="ARBA" id="ARBA00022989"/>
    </source>
</evidence>
<comment type="catalytic activity">
    <reaction evidence="7">
        <text>L-cysteinyl-[prolipoprotein] + a 1,2-diacyl-sn-glycero-3-phospho-(1'-sn-glycerol) = an S-1,2-diacyl-sn-glyceryl-L-cysteinyl-[prolipoprotein] + sn-glycerol 1-phosphate + H(+)</text>
        <dbReference type="Rhea" id="RHEA:56712"/>
        <dbReference type="Rhea" id="RHEA-COMP:14679"/>
        <dbReference type="Rhea" id="RHEA-COMP:14680"/>
        <dbReference type="ChEBI" id="CHEBI:15378"/>
        <dbReference type="ChEBI" id="CHEBI:29950"/>
        <dbReference type="ChEBI" id="CHEBI:57685"/>
        <dbReference type="ChEBI" id="CHEBI:64716"/>
        <dbReference type="ChEBI" id="CHEBI:140658"/>
        <dbReference type="EC" id="2.5.1.145"/>
    </reaction>
</comment>
<keyword evidence="2 7" id="KW-1003">Cell membrane</keyword>
<evidence type="ECO:0000313" key="8">
    <source>
        <dbReference type="EMBL" id="QPQ54830.1"/>
    </source>
</evidence>
<evidence type="ECO:0000313" key="9">
    <source>
        <dbReference type="Proteomes" id="UP000594873"/>
    </source>
</evidence>
<comment type="similarity">
    <text evidence="1 7">Belongs to the Lgt family.</text>
</comment>
<feature type="transmembrane region" description="Helical" evidence="7">
    <location>
        <begin position="73"/>
        <end position="93"/>
    </location>
</feature>
<comment type="pathway">
    <text evidence="7">Protein modification; lipoprotein biosynthesis (diacylglyceryl transfer).</text>
</comment>
<evidence type="ECO:0000256" key="4">
    <source>
        <dbReference type="ARBA" id="ARBA00022692"/>
    </source>
</evidence>
<name>A0A7T2GJ65_9SPHN</name>
<protein>
    <recommendedName>
        <fullName evidence="7">Phosphatidylglycerol--prolipoprotein diacylglyceryl transferase</fullName>
        <ecNumber evidence="7">2.5.1.145</ecNumber>
    </recommendedName>
</protein>
<sequence>MILTSLSAAVIDASSGIRWDGLGLDPIALDLGFFQLRWYSLAYLAGIVCGWWYMLKLIDRPGAPMARRHVDDLVFFVAIGVILGGRLGYVLFYRPEYYIANPAEIPQLWDGGMSFHGGVIGVSLGLLYLARKHGLNWLRVHDYVACCIPFGLFFGRLANFVNGELWGRETHVPWAVVFPGGGDLPRHPSQLYEAGLEGIALGLILWFLFWKTDARYQPGKLVGTFLLGYGISRFLVELVRQPDAGLEHLAWGLSMGQTLTVPMILGGLYLIVTAKGRRERVEPIAGGESIA</sequence>
<evidence type="ECO:0000256" key="6">
    <source>
        <dbReference type="ARBA" id="ARBA00023136"/>
    </source>
</evidence>
<dbReference type="Pfam" id="PF01790">
    <property type="entry name" value="LGT"/>
    <property type="match status" value="1"/>
</dbReference>
<dbReference type="GO" id="GO:0008961">
    <property type="term" value="F:phosphatidylglycerol-prolipoprotein diacylglyceryl transferase activity"/>
    <property type="evidence" value="ECO:0007669"/>
    <property type="project" value="UniProtKB-UniRule"/>
</dbReference>
<dbReference type="NCBIfam" id="TIGR00544">
    <property type="entry name" value="lgt"/>
    <property type="match status" value="1"/>
</dbReference>